<dbReference type="KEGG" id="cok:COCCU_04280"/>
<evidence type="ECO:0000313" key="2">
    <source>
        <dbReference type="Proteomes" id="UP000424462"/>
    </source>
</evidence>
<keyword evidence="2" id="KW-1185">Reference proteome</keyword>
<sequence>MGFLDRILGRNQGPLHIVPPADLPVTEVELLQVHTAEQLVILTTSINGARAIIDAARNAVPKQLRCKEARPVSLIPQNHSRSSPTLDPKLGWLIPISPGTAAELLKIDRPGEYELEHLNLALVVQKMPEDQD</sequence>
<dbReference type="AlphaFoldDB" id="A0A6B8VZX9"/>
<dbReference type="EMBL" id="CP046455">
    <property type="protein sequence ID" value="QGU06804.1"/>
    <property type="molecule type" value="Genomic_DNA"/>
</dbReference>
<dbReference type="RefSeq" id="WP_156230380.1">
    <property type="nucleotide sequence ID" value="NZ_CP046455.1"/>
</dbReference>
<evidence type="ECO:0000313" key="1">
    <source>
        <dbReference type="EMBL" id="QGU06804.1"/>
    </source>
</evidence>
<proteinExistence type="predicted"/>
<accession>A0A6B8VZX9</accession>
<organism evidence="1 2">
    <name type="scientific">Corynebacterium occultum</name>
    <dbReference type="NCBI Taxonomy" id="2675219"/>
    <lineage>
        <taxon>Bacteria</taxon>
        <taxon>Bacillati</taxon>
        <taxon>Actinomycetota</taxon>
        <taxon>Actinomycetes</taxon>
        <taxon>Mycobacteriales</taxon>
        <taxon>Corynebacteriaceae</taxon>
        <taxon>Corynebacterium</taxon>
    </lineage>
</organism>
<dbReference type="Proteomes" id="UP000424462">
    <property type="component" value="Chromosome"/>
</dbReference>
<reference evidence="1 2" key="1">
    <citation type="submission" date="2019-11" db="EMBL/GenBank/DDBJ databases">
        <title>Complete genome sequence of Corynebacterium kalinowskii 1959, a novel Corynebacterium species isolated from soil of a small paddock in Vilsendorf, Germany.</title>
        <authorList>
            <person name="Schaffert L."/>
            <person name="Ruwe M."/>
            <person name="Milse J."/>
            <person name="Hanuschka K."/>
            <person name="Ortseifen V."/>
            <person name="Droste J."/>
            <person name="Brandt D."/>
            <person name="Schlueter L."/>
            <person name="Kutter Y."/>
            <person name="Vinke S."/>
            <person name="Viehoefer P."/>
            <person name="Jacob L."/>
            <person name="Luebke N.-C."/>
            <person name="Schulte-Berndt E."/>
            <person name="Hain C."/>
            <person name="Linder M."/>
            <person name="Schmidt P."/>
            <person name="Wollenschlaeger L."/>
            <person name="Luttermann T."/>
            <person name="Thieme E."/>
            <person name="Hassa J."/>
            <person name="Haak M."/>
            <person name="Wittchen M."/>
            <person name="Mentz A."/>
            <person name="Persicke M."/>
            <person name="Busche T."/>
            <person name="Ruckert C."/>
        </authorList>
    </citation>
    <scope>NUCLEOTIDE SEQUENCE [LARGE SCALE GENOMIC DNA]</scope>
    <source>
        <strain evidence="1 2">2039</strain>
    </source>
</reference>
<protein>
    <submittedName>
        <fullName evidence="1">Uncharacterized protein</fullName>
    </submittedName>
</protein>
<gene>
    <name evidence="1" type="ORF">COCCU_04280</name>
</gene>
<name>A0A6B8VZX9_9CORY</name>